<dbReference type="Gene3D" id="3.40.50.2000">
    <property type="entry name" value="Glycogen Phosphorylase B"/>
    <property type="match status" value="2"/>
</dbReference>
<sequence length="1418" mass="160055">MWDGFKLKGCIPSGPFRDGGAHIAIVIYHAEGTSSFMEARQQTMELRKEANLRTVMVPVRPSETQDLKGYSVRNAEARQSAFCKVRGFYRIWLIKDGYKSSDPVEINLSFLNLETLPIIEGRWENLTVLNVSRNKLAELPERIDVLTNLTHLYASHNRLSKLPETLKHLEKIQEVDLRHNNIDRLDRGIGDLRHLCSLYLVGNPLPMQIIRYLMELKKRRPRELFIDLTDDAPVEVMVQGEDAKLLYEQALKEGYVKVYRARILFIGQDRAGKTSLKKSLLGMPFEPKEQRTDGIEIDPSKFEIEVNRVKNWYSTRESAGEATLPEISAISRMVAEILYDSSVGEENVDSNPTLEEVRCRNESGKELKVECEAESENSFFKKQLEEDEHNPAKTDMSSPIGSLVGSDDSAKDDSQHSADLMIDTASVAVDVKNRAARCLKEMFRKGLKPENDRNERESELSVEMWDFAGQHVYYASHPVFFSPRAIYILVHNLSKSIDAIAQPCARQGTHKVILENPNMETNLENLLSWLATLHSIKSPAEEIPTDLPYLRPPVFIVGSHADIPYEDTKTVTSKIQQGMAGKEYEKHVIRPFFNVDNTQSSKSNSKSSRSILWRIKNMFSNPQGKHEAGDDSDGDGIPALQTRILEVIEQEPYMGEQVPVRWFNFEKVIEALVTTSVYYTKVKTLQTYAKELCFVEDEKQFNTMLNFYHNLGVVVRHRDTVILKSQWLIDVLKQLITIPHFDKADPVGSKYWKELEISGVLSMNLVDHVFSKFDKHDVIKEDILDLMEQFGLIAKFSPNLANATYFVPAQLKSSPEGLLKLEPSGTDPCSLYLHFVDGFVPHGLFPQLVSRFTAWCPKTGCTQLPNLYNNGARFFIGRHVIYDLILICQRRFIKIFLRSITQVEAVSMSQSAEMARAVREFLEDTMEDLSQVLTYLRGMQYELCVLCPNCLQGGQQCANHTQTSCTHHDCFHLLKVKRDEPLFCTKSIPAAVLTINGIERWFSVNTGKDLSSIRGDTAQIAQFQDPGKCGKTLKVMLLASEWNSSKGGLSTINRHLAILLASHAEVKVTLLVPKSACGEEDKRAAESYNVTIHKADSRPGFDDPLDWLSFPPRDITTDIVLGHGAKLGKQAQVIRESHNCKWVQVVHTAPEELGIFKKYSKAISKGEEKTTAEVDLCKLADAVVAVGPKLTGAFSSYLRSCEKHQDIIELTPGIFNDFSDVKQVQDESDKFKVLTFGRGDPEDFSLKGYDIAAKAVAELNDKSYCLVFVGALDGKQEEVAKALLDSGISENQLFVRRFVKSKAKLKDLFCEVGLCIMPSRTEGYGLTALEALSAYLPILVSGNSGFGDALRVLPLGVSFVVDSSEPEEWAKAIAKVRQKKRAVRLEETRMLRKCYEEKYSWEKSCQTLVQKMWSMVYG</sequence>
<evidence type="ECO:0000256" key="3">
    <source>
        <dbReference type="SAM" id="MobiDB-lite"/>
    </source>
</evidence>
<accession>A0A2B4RXX6</accession>
<dbReference type="Proteomes" id="UP000225706">
    <property type="component" value="Unassembled WGS sequence"/>
</dbReference>
<dbReference type="Pfam" id="PF20706">
    <property type="entry name" value="GT4-conflict"/>
    <property type="match status" value="1"/>
</dbReference>
<dbReference type="InterPro" id="IPR001611">
    <property type="entry name" value="Leu-rich_rpt"/>
</dbReference>
<dbReference type="SMART" id="SM00364">
    <property type="entry name" value="LRR_BAC"/>
    <property type="match status" value="2"/>
</dbReference>
<dbReference type="OrthoDB" id="5986015at2759"/>
<dbReference type="Gene3D" id="3.40.50.300">
    <property type="entry name" value="P-loop containing nucleotide triphosphate hydrolases"/>
    <property type="match status" value="1"/>
</dbReference>
<dbReference type="Pfam" id="PF16095">
    <property type="entry name" value="COR-A"/>
    <property type="match status" value="1"/>
</dbReference>
<proteinExistence type="predicted"/>
<feature type="domain" description="COR" evidence="4">
    <location>
        <begin position="659"/>
        <end position="809"/>
    </location>
</feature>
<keyword evidence="5" id="KW-0418">Kinase</keyword>
<gene>
    <name evidence="5" type="primary">pats1</name>
    <name evidence="5" type="ORF">AWC38_SpisGene14350</name>
</gene>
<organism evidence="5 6">
    <name type="scientific">Stylophora pistillata</name>
    <name type="common">Smooth cauliflower coral</name>
    <dbReference type="NCBI Taxonomy" id="50429"/>
    <lineage>
        <taxon>Eukaryota</taxon>
        <taxon>Metazoa</taxon>
        <taxon>Cnidaria</taxon>
        <taxon>Anthozoa</taxon>
        <taxon>Hexacorallia</taxon>
        <taxon>Scleractinia</taxon>
        <taxon>Astrocoeniina</taxon>
        <taxon>Pocilloporidae</taxon>
        <taxon>Stylophora</taxon>
    </lineage>
</organism>
<dbReference type="Gene3D" id="1.10.10.10">
    <property type="entry name" value="Winged helix-like DNA-binding domain superfamily/Winged helix DNA-binding domain"/>
    <property type="match status" value="1"/>
</dbReference>
<keyword evidence="1" id="KW-0433">Leucine-rich repeat</keyword>
<keyword evidence="2" id="KW-0677">Repeat</keyword>
<dbReference type="SMART" id="SM00369">
    <property type="entry name" value="LRR_TYP"/>
    <property type="match status" value="3"/>
</dbReference>
<evidence type="ECO:0000256" key="1">
    <source>
        <dbReference type="ARBA" id="ARBA00022614"/>
    </source>
</evidence>
<dbReference type="SUPFAM" id="SSF52540">
    <property type="entry name" value="P-loop containing nucleoside triphosphate hydrolases"/>
    <property type="match status" value="1"/>
</dbReference>
<dbReference type="InterPro" id="IPR032675">
    <property type="entry name" value="LRR_dom_sf"/>
</dbReference>
<dbReference type="EMBL" id="LSMT01000288">
    <property type="protein sequence ID" value="PFX21187.1"/>
    <property type="molecule type" value="Genomic_DNA"/>
</dbReference>
<evidence type="ECO:0000256" key="2">
    <source>
        <dbReference type="ARBA" id="ARBA00022737"/>
    </source>
</evidence>
<dbReference type="GO" id="GO:0016301">
    <property type="term" value="F:kinase activity"/>
    <property type="evidence" value="ECO:0007669"/>
    <property type="project" value="UniProtKB-KW"/>
</dbReference>
<reference evidence="6" key="1">
    <citation type="journal article" date="2017" name="bioRxiv">
        <title>Comparative analysis of the genomes of Stylophora pistillata and Acropora digitifera provides evidence for extensive differences between species of corals.</title>
        <authorList>
            <person name="Voolstra C.R."/>
            <person name="Li Y."/>
            <person name="Liew Y.J."/>
            <person name="Baumgarten S."/>
            <person name="Zoccola D."/>
            <person name="Flot J.-F."/>
            <person name="Tambutte S."/>
            <person name="Allemand D."/>
            <person name="Aranda M."/>
        </authorList>
    </citation>
    <scope>NUCLEOTIDE SEQUENCE [LARGE SCALE GENOMIC DNA]</scope>
</reference>
<feature type="region of interest" description="Disordered" evidence="3">
    <location>
        <begin position="382"/>
        <end position="414"/>
    </location>
</feature>
<keyword evidence="6" id="KW-1185">Reference proteome</keyword>
<dbReference type="InterPro" id="IPR027417">
    <property type="entry name" value="P-loop_NTPase"/>
</dbReference>
<evidence type="ECO:0000313" key="6">
    <source>
        <dbReference type="Proteomes" id="UP000225706"/>
    </source>
</evidence>
<dbReference type="Pfam" id="PF08477">
    <property type="entry name" value="Roc"/>
    <property type="match status" value="1"/>
</dbReference>
<evidence type="ECO:0000313" key="5">
    <source>
        <dbReference type="EMBL" id="PFX21187.1"/>
    </source>
</evidence>
<dbReference type="SUPFAM" id="SSF52075">
    <property type="entry name" value="Outer arm dynein light chain 1"/>
    <property type="match status" value="1"/>
</dbReference>
<dbReference type="SUPFAM" id="SSF53756">
    <property type="entry name" value="UDP-Glycosyltransferase/glycogen phosphorylase"/>
    <property type="match status" value="1"/>
</dbReference>
<dbReference type="InterPro" id="IPR032171">
    <property type="entry name" value="COR-A"/>
</dbReference>
<dbReference type="CDD" id="cd03801">
    <property type="entry name" value="GT4_PimA-like"/>
    <property type="match status" value="1"/>
</dbReference>
<dbReference type="Gene3D" id="3.30.70.1390">
    <property type="entry name" value="ROC domain from the Parkinson's disease-associated leucine-rich repeat kinase 2"/>
    <property type="match status" value="1"/>
</dbReference>
<comment type="caution">
    <text evidence="5">The sequence shown here is derived from an EMBL/GenBank/DDBJ whole genome shotgun (WGS) entry which is preliminary data.</text>
</comment>
<dbReference type="STRING" id="50429.A0A2B4RXX6"/>
<keyword evidence="5" id="KW-0808">Transferase</keyword>
<dbReference type="PANTHER" id="PTHR47508">
    <property type="entry name" value="SAM DOMAIN-CONTAINING PROTEIN-RELATED"/>
    <property type="match status" value="1"/>
</dbReference>
<dbReference type="InterPro" id="IPR003591">
    <property type="entry name" value="Leu-rich_rpt_typical-subtyp"/>
</dbReference>
<dbReference type="GO" id="GO:0009966">
    <property type="term" value="P:regulation of signal transduction"/>
    <property type="evidence" value="ECO:0007669"/>
    <property type="project" value="UniProtKB-ARBA"/>
</dbReference>
<dbReference type="InterPro" id="IPR036388">
    <property type="entry name" value="WH-like_DNA-bd_sf"/>
</dbReference>
<name>A0A2B4RXX6_STYPI</name>
<dbReference type="PROSITE" id="PS51450">
    <property type="entry name" value="LRR"/>
    <property type="match status" value="1"/>
</dbReference>
<dbReference type="PANTHER" id="PTHR47508:SF1">
    <property type="entry name" value="NON-SPECIFIC SERINE_THREONINE PROTEIN KINASE"/>
    <property type="match status" value="1"/>
</dbReference>
<evidence type="ECO:0000259" key="4">
    <source>
        <dbReference type="Pfam" id="PF16095"/>
    </source>
</evidence>
<dbReference type="Gene3D" id="3.80.10.10">
    <property type="entry name" value="Ribonuclease Inhibitor"/>
    <property type="match status" value="1"/>
</dbReference>
<protein>
    <submittedName>
        <fullName evidence="5">Putative serine/threonine-protein kinase pats1</fullName>
    </submittedName>
</protein>